<dbReference type="PANTHER" id="PTHR24421:SF58">
    <property type="entry name" value="SIGNAL TRANSDUCTION HISTIDINE-PROTEIN KINASE_PHOSPHATASE UHPB"/>
    <property type="match status" value="1"/>
</dbReference>
<feature type="domain" description="Histidine kinase/HSP90-like ATPase" evidence="4">
    <location>
        <begin position="28"/>
        <end position="77"/>
    </location>
</feature>
<organism evidence="5 6">
    <name type="scientific">Lentzea indica</name>
    <dbReference type="NCBI Taxonomy" id="2604800"/>
    <lineage>
        <taxon>Bacteria</taxon>
        <taxon>Bacillati</taxon>
        <taxon>Actinomycetota</taxon>
        <taxon>Actinomycetes</taxon>
        <taxon>Pseudonocardiales</taxon>
        <taxon>Pseudonocardiaceae</taxon>
        <taxon>Lentzea</taxon>
    </lineage>
</organism>
<evidence type="ECO:0000256" key="1">
    <source>
        <dbReference type="ARBA" id="ARBA00022679"/>
    </source>
</evidence>
<evidence type="ECO:0000313" key="5">
    <source>
        <dbReference type="EMBL" id="NKE64156.1"/>
    </source>
</evidence>
<reference evidence="5 6" key="1">
    <citation type="submission" date="2019-08" db="EMBL/GenBank/DDBJ databases">
        <title>Lentzea from Indian Himalayas.</title>
        <authorList>
            <person name="Mandal S."/>
            <person name="Mallick Gupta A."/>
            <person name="Maiti P.K."/>
            <person name="Sarkar J."/>
            <person name="Mandal S."/>
        </authorList>
    </citation>
    <scope>NUCLEOTIDE SEQUENCE [LARGE SCALE GENOMIC DNA]</scope>
    <source>
        <strain evidence="5 6">PSKA42</strain>
    </source>
</reference>
<accession>A0ABX1G0C1</accession>
<evidence type="ECO:0000313" key="6">
    <source>
        <dbReference type="Proteomes" id="UP001515943"/>
    </source>
</evidence>
<dbReference type="InterPro" id="IPR036890">
    <property type="entry name" value="HATPase_C_sf"/>
</dbReference>
<dbReference type="Proteomes" id="UP001515943">
    <property type="component" value="Unassembled WGS sequence"/>
</dbReference>
<keyword evidence="2" id="KW-0418">Kinase</keyword>
<gene>
    <name evidence="5" type="ORF">FXN61_48745</name>
</gene>
<dbReference type="EMBL" id="VSRL01000590">
    <property type="protein sequence ID" value="NKE64156.1"/>
    <property type="molecule type" value="Genomic_DNA"/>
</dbReference>
<dbReference type="Pfam" id="PF02518">
    <property type="entry name" value="HATPase_c"/>
    <property type="match status" value="1"/>
</dbReference>
<keyword evidence="1" id="KW-0808">Transferase</keyword>
<proteinExistence type="predicted"/>
<dbReference type="PANTHER" id="PTHR24421">
    <property type="entry name" value="NITRATE/NITRITE SENSOR PROTEIN NARX-RELATED"/>
    <property type="match status" value="1"/>
</dbReference>
<evidence type="ECO:0000256" key="3">
    <source>
        <dbReference type="ARBA" id="ARBA00023012"/>
    </source>
</evidence>
<protein>
    <recommendedName>
        <fullName evidence="4">Histidine kinase/HSP90-like ATPase domain-containing protein</fullName>
    </recommendedName>
</protein>
<keyword evidence="6" id="KW-1185">Reference proteome</keyword>
<dbReference type="InterPro" id="IPR050482">
    <property type="entry name" value="Sensor_HK_TwoCompSys"/>
</dbReference>
<evidence type="ECO:0000259" key="4">
    <source>
        <dbReference type="Pfam" id="PF02518"/>
    </source>
</evidence>
<keyword evidence="3" id="KW-0902">Two-component regulatory system</keyword>
<dbReference type="InterPro" id="IPR003594">
    <property type="entry name" value="HATPase_dom"/>
</dbReference>
<comment type="caution">
    <text evidence="5">The sequence shown here is derived from an EMBL/GenBank/DDBJ whole genome shotgun (WGS) entry which is preliminary data.</text>
</comment>
<dbReference type="Gene3D" id="3.30.565.10">
    <property type="entry name" value="Histidine kinase-like ATPase, C-terminal domain"/>
    <property type="match status" value="1"/>
</dbReference>
<name>A0ABX1G0C1_9PSEU</name>
<dbReference type="SUPFAM" id="SSF55874">
    <property type="entry name" value="ATPase domain of HSP90 chaperone/DNA topoisomerase II/histidine kinase"/>
    <property type="match status" value="1"/>
</dbReference>
<evidence type="ECO:0000256" key="2">
    <source>
        <dbReference type="ARBA" id="ARBA00022777"/>
    </source>
</evidence>
<sequence>MTELSERDDRVTVRIDGDERDLDQATVTTLHRAAQEAVTNARKHGDATVVRIAVTFGADGTRLVVTDDGRGFDLTAHRTGSACWACASEQRWPAASAQWTVDRVRARRSR</sequence>